<protein>
    <submittedName>
        <fullName evidence="2">Uncharacterized protein</fullName>
    </submittedName>
</protein>
<proteinExistence type="predicted"/>
<feature type="compositionally biased region" description="Acidic residues" evidence="1">
    <location>
        <begin position="37"/>
        <end position="47"/>
    </location>
</feature>
<name>A0A382ZRA7_9ZZZZ</name>
<organism evidence="2">
    <name type="scientific">marine metagenome</name>
    <dbReference type="NCBI Taxonomy" id="408172"/>
    <lineage>
        <taxon>unclassified sequences</taxon>
        <taxon>metagenomes</taxon>
        <taxon>ecological metagenomes</taxon>
    </lineage>
</organism>
<evidence type="ECO:0000313" key="2">
    <source>
        <dbReference type="EMBL" id="SVD98146.1"/>
    </source>
</evidence>
<feature type="non-terminal residue" evidence="2">
    <location>
        <position position="1"/>
    </location>
</feature>
<sequence length="47" mass="4896">MGSQATSLILATLMLTGTLIVPALADESEPSPTGPFEEFDDTVSDLL</sequence>
<accession>A0A382ZRA7</accession>
<feature type="non-terminal residue" evidence="2">
    <location>
        <position position="47"/>
    </location>
</feature>
<dbReference type="EMBL" id="UINC01186093">
    <property type="protein sequence ID" value="SVD98146.1"/>
    <property type="molecule type" value="Genomic_DNA"/>
</dbReference>
<reference evidence="2" key="1">
    <citation type="submission" date="2018-05" db="EMBL/GenBank/DDBJ databases">
        <authorList>
            <person name="Lanie J.A."/>
            <person name="Ng W.-L."/>
            <person name="Kazmierczak K.M."/>
            <person name="Andrzejewski T.M."/>
            <person name="Davidsen T.M."/>
            <person name="Wayne K.J."/>
            <person name="Tettelin H."/>
            <person name="Glass J.I."/>
            <person name="Rusch D."/>
            <person name="Podicherti R."/>
            <person name="Tsui H.-C.T."/>
            <person name="Winkler M.E."/>
        </authorList>
    </citation>
    <scope>NUCLEOTIDE SEQUENCE</scope>
</reference>
<evidence type="ECO:0000256" key="1">
    <source>
        <dbReference type="SAM" id="MobiDB-lite"/>
    </source>
</evidence>
<gene>
    <name evidence="2" type="ORF">METZ01_LOCUS451000</name>
</gene>
<dbReference type="AlphaFoldDB" id="A0A382ZRA7"/>
<feature type="region of interest" description="Disordered" evidence="1">
    <location>
        <begin position="25"/>
        <end position="47"/>
    </location>
</feature>